<organism evidence="2 3">
    <name type="scientific">Granulicella pectinivorans</name>
    <dbReference type="NCBI Taxonomy" id="474950"/>
    <lineage>
        <taxon>Bacteria</taxon>
        <taxon>Pseudomonadati</taxon>
        <taxon>Acidobacteriota</taxon>
        <taxon>Terriglobia</taxon>
        <taxon>Terriglobales</taxon>
        <taxon>Acidobacteriaceae</taxon>
        <taxon>Granulicella</taxon>
    </lineage>
</organism>
<proteinExistence type="predicted"/>
<keyword evidence="1" id="KW-0812">Transmembrane</keyword>
<protein>
    <submittedName>
        <fullName evidence="2">Uncharacterized protein</fullName>
    </submittedName>
</protein>
<gene>
    <name evidence="2" type="ORF">SAMN05421771_0750</name>
</gene>
<sequence>MSAEEWTLDDVKRFLRWTAVGLLALAALVYLGDWAVWKVKVARGVGMGSITVGRVVVAPLKGGKEEYYPDGSTDVPCSRSLFPQGGGDACWWLARNPVIYER</sequence>
<keyword evidence="1" id="KW-1133">Transmembrane helix</keyword>
<keyword evidence="1" id="KW-0472">Membrane</keyword>
<name>A0A1I6LIB6_9BACT</name>
<keyword evidence="3" id="KW-1185">Reference proteome</keyword>
<dbReference type="AlphaFoldDB" id="A0A1I6LIB6"/>
<dbReference type="Proteomes" id="UP000199024">
    <property type="component" value="Unassembled WGS sequence"/>
</dbReference>
<accession>A0A1I6LIB6</accession>
<dbReference type="EMBL" id="FOZL01000001">
    <property type="protein sequence ID" value="SFS03174.1"/>
    <property type="molecule type" value="Genomic_DNA"/>
</dbReference>
<dbReference type="STRING" id="474950.SAMN05421771_0750"/>
<reference evidence="2 3" key="1">
    <citation type="submission" date="2016-10" db="EMBL/GenBank/DDBJ databases">
        <authorList>
            <person name="de Groot N.N."/>
        </authorList>
    </citation>
    <scope>NUCLEOTIDE SEQUENCE [LARGE SCALE GENOMIC DNA]</scope>
    <source>
        <strain evidence="2 3">DSM 21001</strain>
    </source>
</reference>
<feature type="transmembrane region" description="Helical" evidence="1">
    <location>
        <begin position="14"/>
        <end position="37"/>
    </location>
</feature>
<evidence type="ECO:0000256" key="1">
    <source>
        <dbReference type="SAM" id="Phobius"/>
    </source>
</evidence>
<evidence type="ECO:0000313" key="2">
    <source>
        <dbReference type="EMBL" id="SFS03174.1"/>
    </source>
</evidence>
<evidence type="ECO:0000313" key="3">
    <source>
        <dbReference type="Proteomes" id="UP000199024"/>
    </source>
</evidence>